<feature type="coiled-coil region" evidence="1">
    <location>
        <begin position="50"/>
        <end position="117"/>
    </location>
</feature>
<evidence type="ECO:0000256" key="2">
    <source>
        <dbReference type="SAM" id="MobiDB-lite"/>
    </source>
</evidence>
<proteinExistence type="predicted"/>
<sequence>MVQGMQNFIPPANRQRAKGYIQQHGSNAAMLKLMGSVALFESEQVARGQNRELADSCKRLTLDKASLEDEVNPLQSSEMANRVASTESRADELANKVNQLQEELDRVKAEKESGIQAAMDESFGAEWLVGVDMFKDAVAVASMNTTTKIYNNVCGKVLKHRPDFPINELAFFEGEEFDEEGKSLADPVDTTVRLRWELNEERVPIWPPSVLEEGKEFENLPRFDSWVGDAPLEEAEPSSTPSAPQLASTIAIPSPARADASIPVDLTDD</sequence>
<keyword evidence="1" id="KW-0175">Coiled coil</keyword>
<organism evidence="3 4">
    <name type="scientific">Rubroshorea leprosula</name>
    <dbReference type="NCBI Taxonomy" id="152421"/>
    <lineage>
        <taxon>Eukaryota</taxon>
        <taxon>Viridiplantae</taxon>
        <taxon>Streptophyta</taxon>
        <taxon>Embryophyta</taxon>
        <taxon>Tracheophyta</taxon>
        <taxon>Spermatophyta</taxon>
        <taxon>Magnoliopsida</taxon>
        <taxon>eudicotyledons</taxon>
        <taxon>Gunneridae</taxon>
        <taxon>Pentapetalae</taxon>
        <taxon>rosids</taxon>
        <taxon>malvids</taxon>
        <taxon>Malvales</taxon>
        <taxon>Dipterocarpaceae</taxon>
        <taxon>Rubroshorea</taxon>
    </lineage>
</organism>
<gene>
    <name evidence="3" type="ORF">SLEP1_g56183</name>
</gene>
<feature type="region of interest" description="Disordered" evidence="2">
    <location>
        <begin position="231"/>
        <end position="269"/>
    </location>
</feature>
<dbReference type="EMBL" id="BPVZ01000299">
    <property type="protein sequence ID" value="GKV49433.1"/>
    <property type="molecule type" value="Genomic_DNA"/>
</dbReference>
<accession>A0AAV5MHL5</accession>
<comment type="caution">
    <text evidence="3">The sequence shown here is derived from an EMBL/GenBank/DDBJ whole genome shotgun (WGS) entry which is preliminary data.</text>
</comment>
<keyword evidence="4" id="KW-1185">Reference proteome</keyword>
<dbReference type="AlphaFoldDB" id="A0AAV5MHL5"/>
<evidence type="ECO:0000313" key="3">
    <source>
        <dbReference type="EMBL" id="GKV49433.1"/>
    </source>
</evidence>
<feature type="compositionally biased region" description="Polar residues" evidence="2">
    <location>
        <begin position="237"/>
        <end position="248"/>
    </location>
</feature>
<dbReference type="Proteomes" id="UP001054252">
    <property type="component" value="Unassembled WGS sequence"/>
</dbReference>
<evidence type="ECO:0000256" key="1">
    <source>
        <dbReference type="SAM" id="Coils"/>
    </source>
</evidence>
<evidence type="ECO:0000313" key="4">
    <source>
        <dbReference type="Proteomes" id="UP001054252"/>
    </source>
</evidence>
<protein>
    <submittedName>
        <fullName evidence="3">Uncharacterized protein</fullName>
    </submittedName>
</protein>
<name>A0AAV5MHL5_9ROSI</name>
<reference evidence="3 4" key="1">
    <citation type="journal article" date="2021" name="Commun. Biol.">
        <title>The genome of Shorea leprosula (Dipterocarpaceae) highlights the ecological relevance of drought in aseasonal tropical rainforests.</title>
        <authorList>
            <person name="Ng K.K.S."/>
            <person name="Kobayashi M.J."/>
            <person name="Fawcett J.A."/>
            <person name="Hatakeyama M."/>
            <person name="Paape T."/>
            <person name="Ng C.H."/>
            <person name="Ang C.C."/>
            <person name="Tnah L.H."/>
            <person name="Lee C.T."/>
            <person name="Nishiyama T."/>
            <person name="Sese J."/>
            <person name="O'Brien M.J."/>
            <person name="Copetti D."/>
            <person name="Mohd Noor M.I."/>
            <person name="Ong R.C."/>
            <person name="Putra M."/>
            <person name="Sireger I.Z."/>
            <person name="Indrioko S."/>
            <person name="Kosugi Y."/>
            <person name="Izuno A."/>
            <person name="Isagi Y."/>
            <person name="Lee S.L."/>
            <person name="Shimizu K.K."/>
        </authorList>
    </citation>
    <scope>NUCLEOTIDE SEQUENCE [LARGE SCALE GENOMIC DNA]</scope>
    <source>
        <strain evidence="3">214</strain>
    </source>
</reference>